<dbReference type="Proteomes" id="UP001652461">
    <property type="component" value="Unassembled WGS sequence"/>
</dbReference>
<evidence type="ECO:0000313" key="9">
    <source>
        <dbReference type="Proteomes" id="UP001652461"/>
    </source>
</evidence>
<evidence type="ECO:0000256" key="5">
    <source>
        <dbReference type="ARBA" id="ARBA00023235"/>
    </source>
</evidence>
<dbReference type="InterPro" id="IPR050245">
    <property type="entry name" value="PrsA_foldase"/>
</dbReference>
<sequence>MRKTIRRGAAALLAAIVLTGSLSGCSVLKNTRVVLTTGLSGDQLFKIGKSVCSLPEAMIYVMDYKQQYENAYGVEMWQHDFGGMTLEEYVKDTIIAQLASIKAVTLLAKENNVTLDDAEKQKISQAADEYYSALTDDQKAYMGVEKDDVEELCTAHVLSEKVYDEITKDVNTEVSDDEARIITIQQIRLDSLENAEIVKARLDEGKDFGTVAAAYNKDTQTTITLGRGEKEAAYEEAAFSLENDEISDIIETSDGYYILKCVNNFDRDATEANKDTLIKKRRDETFNAAYEAMMADTPSEFNRHKWNKVHFADYSGEAAPNFMTIYTKYFSS</sequence>
<evidence type="ECO:0000259" key="7">
    <source>
        <dbReference type="PROSITE" id="PS50198"/>
    </source>
</evidence>
<dbReference type="InterPro" id="IPR000297">
    <property type="entry name" value="PPIase_PpiC"/>
</dbReference>
<dbReference type="PROSITE" id="PS50198">
    <property type="entry name" value="PPIC_PPIASE_2"/>
    <property type="match status" value="1"/>
</dbReference>
<keyword evidence="4 6" id="KW-0697">Rotamase</keyword>
<dbReference type="PANTHER" id="PTHR47245:SF1">
    <property type="entry name" value="FOLDASE PROTEIN PRSA"/>
    <property type="match status" value="1"/>
</dbReference>
<proteinExistence type="predicted"/>
<dbReference type="SUPFAM" id="SSF54534">
    <property type="entry name" value="FKBP-like"/>
    <property type="match status" value="1"/>
</dbReference>
<dbReference type="InterPro" id="IPR046357">
    <property type="entry name" value="PPIase_dom_sf"/>
</dbReference>
<protein>
    <recommendedName>
        <fullName evidence="2">peptidylprolyl isomerase</fullName>
        <ecNumber evidence="2">5.2.1.8</ecNumber>
    </recommendedName>
</protein>
<dbReference type="RefSeq" id="WP_158361930.1">
    <property type="nucleotide sequence ID" value="NZ_JAOQKC010000003.1"/>
</dbReference>
<gene>
    <name evidence="8" type="ORF">OCV63_02925</name>
</gene>
<keyword evidence="9" id="KW-1185">Reference proteome</keyword>
<evidence type="ECO:0000256" key="6">
    <source>
        <dbReference type="PROSITE-ProRule" id="PRU00278"/>
    </source>
</evidence>
<keyword evidence="3" id="KW-0732">Signal</keyword>
<dbReference type="Pfam" id="PF00639">
    <property type="entry name" value="Rotamase"/>
    <property type="match status" value="1"/>
</dbReference>
<dbReference type="PANTHER" id="PTHR47245">
    <property type="entry name" value="PEPTIDYLPROLYL ISOMERASE"/>
    <property type="match status" value="1"/>
</dbReference>
<evidence type="ECO:0000256" key="3">
    <source>
        <dbReference type="ARBA" id="ARBA00022729"/>
    </source>
</evidence>
<evidence type="ECO:0000256" key="4">
    <source>
        <dbReference type="ARBA" id="ARBA00023110"/>
    </source>
</evidence>
<dbReference type="EMBL" id="JAOQKC010000003">
    <property type="protein sequence ID" value="MCU6695849.1"/>
    <property type="molecule type" value="Genomic_DNA"/>
</dbReference>
<dbReference type="EC" id="5.2.1.8" evidence="2"/>
<accession>A0ABT2RU55</accession>
<evidence type="ECO:0000256" key="1">
    <source>
        <dbReference type="ARBA" id="ARBA00000971"/>
    </source>
</evidence>
<comment type="catalytic activity">
    <reaction evidence="1">
        <text>[protein]-peptidylproline (omega=180) = [protein]-peptidylproline (omega=0)</text>
        <dbReference type="Rhea" id="RHEA:16237"/>
        <dbReference type="Rhea" id="RHEA-COMP:10747"/>
        <dbReference type="Rhea" id="RHEA-COMP:10748"/>
        <dbReference type="ChEBI" id="CHEBI:83833"/>
        <dbReference type="ChEBI" id="CHEBI:83834"/>
        <dbReference type="EC" id="5.2.1.8"/>
    </reaction>
</comment>
<dbReference type="GO" id="GO:0003755">
    <property type="term" value="F:peptidyl-prolyl cis-trans isomerase activity"/>
    <property type="evidence" value="ECO:0007669"/>
    <property type="project" value="UniProtKB-EC"/>
</dbReference>
<name>A0ABT2RU55_9FIRM</name>
<keyword evidence="5 6" id="KW-0413">Isomerase</keyword>
<dbReference type="Gene3D" id="3.10.50.40">
    <property type="match status" value="1"/>
</dbReference>
<dbReference type="PROSITE" id="PS51257">
    <property type="entry name" value="PROKAR_LIPOPROTEIN"/>
    <property type="match status" value="1"/>
</dbReference>
<evidence type="ECO:0000313" key="8">
    <source>
        <dbReference type="EMBL" id="MCU6695849.1"/>
    </source>
</evidence>
<organism evidence="8 9">
    <name type="scientific">Laedolimicola ammoniilytica</name>
    <dbReference type="NCBI Taxonomy" id="2981771"/>
    <lineage>
        <taxon>Bacteria</taxon>
        <taxon>Bacillati</taxon>
        <taxon>Bacillota</taxon>
        <taxon>Clostridia</taxon>
        <taxon>Lachnospirales</taxon>
        <taxon>Lachnospiraceae</taxon>
        <taxon>Laedolimicola</taxon>
    </lineage>
</organism>
<feature type="domain" description="PpiC" evidence="7">
    <location>
        <begin position="149"/>
        <end position="263"/>
    </location>
</feature>
<comment type="caution">
    <text evidence="8">The sequence shown here is derived from an EMBL/GenBank/DDBJ whole genome shotgun (WGS) entry which is preliminary data.</text>
</comment>
<evidence type="ECO:0000256" key="2">
    <source>
        <dbReference type="ARBA" id="ARBA00013194"/>
    </source>
</evidence>
<reference evidence="8 9" key="1">
    <citation type="journal article" date="2021" name="ISME Commun">
        <title>Automated analysis of genomic sequences facilitates high-throughput and comprehensive description of bacteria.</title>
        <authorList>
            <person name="Hitch T.C.A."/>
        </authorList>
    </citation>
    <scope>NUCLEOTIDE SEQUENCE [LARGE SCALE GENOMIC DNA]</scope>
    <source>
        <strain evidence="8 9">Sanger_04</strain>
    </source>
</reference>